<proteinExistence type="predicted"/>
<sequence>MPSSDQPPAVSKSNLAIAPAGDEMHVQSQNILDSLAAMKAPMSSSLGNEYSSLSRVHCSFTLRGKGSSHDAPACQRIWRSIFTRTVDGAKHPPGSKMRKAVFNGFRFESSPMLCTISGGEKVSFSTPLTLPVDNERVQQVIPGTDGSFSSRTDFSTSGSLLIHLCRWKSPLANNPCNLLKTGNWLDVDGLEDAAEASLS</sequence>
<dbReference type="AlphaFoldDB" id="A0A0V0TUF8"/>
<name>A0A0V0TUF8_9BILA</name>
<accession>A0A0V0TUF8</accession>
<organism evidence="1 2">
    <name type="scientific">Trichinella murrelli</name>
    <dbReference type="NCBI Taxonomy" id="144512"/>
    <lineage>
        <taxon>Eukaryota</taxon>
        <taxon>Metazoa</taxon>
        <taxon>Ecdysozoa</taxon>
        <taxon>Nematoda</taxon>
        <taxon>Enoplea</taxon>
        <taxon>Dorylaimia</taxon>
        <taxon>Trichinellida</taxon>
        <taxon>Trichinellidae</taxon>
        <taxon>Trichinella</taxon>
    </lineage>
</organism>
<protein>
    <submittedName>
        <fullName evidence="1">Uncharacterized protein</fullName>
    </submittedName>
</protein>
<evidence type="ECO:0000313" key="1">
    <source>
        <dbReference type="EMBL" id="KRX42067.1"/>
    </source>
</evidence>
<reference evidence="1 2" key="1">
    <citation type="submission" date="2015-01" db="EMBL/GenBank/DDBJ databases">
        <title>Evolution of Trichinella species and genotypes.</title>
        <authorList>
            <person name="Korhonen P.K."/>
            <person name="Edoardo P."/>
            <person name="Giuseppe L.R."/>
            <person name="Gasser R.B."/>
        </authorList>
    </citation>
    <scope>NUCLEOTIDE SEQUENCE [LARGE SCALE GENOMIC DNA]</scope>
    <source>
        <strain evidence="1">ISS417</strain>
    </source>
</reference>
<comment type="caution">
    <text evidence="1">The sequence shown here is derived from an EMBL/GenBank/DDBJ whole genome shotgun (WGS) entry which is preliminary data.</text>
</comment>
<evidence type="ECO:0000313" key="2">
    <source>
        <dbReference type="Proteomes" id="UP000055048"/>
    </source>
</evidence>
<keyword evidence="2" id="KW-1185">Reference proteome</keyword>
<dbReference type="Proteomes" id="UP000055048">
    <property type="component" value="Unassembled WGS sequence"/>
</dbReference>
<dbReference type="EMBL" id="JYDJ01000153">
    <property type="protein sequence ID" value="KRX42067.1"/>
    <property type="molecule type" value="Genomic_DNA"/>
</dbReference>
<gene>
    <name evidence="1" type="ORF">T05_14460</name>
</gene>